<evidence type="ECO:0000313" key="3">
    <source>
        <dbReference type="Proteomes" id="UP000015105"/>
    </source>
</evidence>
<evidence type="ECO:0008006" key="4">
    <source>
        <dbReference type="Google" id="ProtNLM"/>
    </source>
</evidence>
<evidence type="ECO:0000313" key="2">
    <source>
        <dbReference type="EnsemblPlants" id="AET7Gv21018300.1"/>
    </source>
</evidence>
<sequence>MLLLSFFIIFSVSTSVCADALFGTRVTHLVLIFSFKTCRTAYLLFAGDYWFLCTRKTTFVAYIGRVVFGSNCGIADDA</sequence>
<feature type="signal peptide" evidence="1">
    <location>
        <begin position="1"/>
        <end position="18"/>
    </location>
</feature>
<feature type="chain" id="PRO_5019096560" description="Secreted protein" evidence="1">
    <location>
        <begin position="19"/>
        <end position="78"/>
    </location>
</feature>
<dbReference type="EnsemblPlants" id="AET7Gv21018300.1">
    <property type="protein sequence ID" value="AET7Gv21018300.1"/>
    <property type="gene ID" value="AET7Gv21018300"/>
</dbReference>
<reference evidence="3" key="2">
    <citation type="journal article" date="2017" name="Nat. Plants">
        <title>The Aegilops tauschii genome reveals multiple impacts of transposons.</title>
        <authorList>
            <person name="Zhao G."/>
            <person name="Zou C."/>
            <person name="Li K."/>
            <person name="Wang K."/>
            <person name="Li T."/>
            <person name="Gao L."/>
            <person name="Zhang X."/>
            <person name="Wang H."/>
            <person name="Yang Z."/>
            <person name="Liu X."/>
            <person name="Jiang W."/>
            <person name="Mao L."/>
            <person name="Kong X."/>
            <person name="Jiao Y."/>
            <person name="Jia J."/>
        </authorList>
    </citation>
    <scope>NUCLEOTIDE SEQUENCE [LARGE SCALE GENOMIC DNA]</scope>
    <source>
        <strain evidence="3">cv. AL8/78</strain>
    </source>
</reference>
<evidence type="ECO:0000256" key="1">
    <source>
        <dbReference type="SAM" id="SignalP"/>
    </source>
</evidence>
<reference evidence="2" key="3">
    <citation type="journal article" date="2017" name="Nature">
        <title>Genome sequence of the progenitor of the wheat D genome Aegilops tauschii.</title>
        <authorList>
            <person name="Luo M.C."/>
            <person name="Gu Y.Q."/>
            <person name="Puiu D."/>
            <person name="Wang H."/>
            <person name="Twardziok S.O."/>
            <person name="Deal K.R."/>
            <person name="Huo N."/>
            <person name="Zhu T."/>
            <person name="Wang L."/>
            <person name="Wang Y."/>
            <person name="McGuire P.E."/>
            <person name="Liu S."/>
            <person name="Long H."/>
            <person name="Ramasamy R.K."/>
            <person name="Rodriguez J.C."/>
            <person name="Van S.L."/>
            <person name="Yuan L."/>
            <person name="Wang Z."/>
            <person name="Xia Z."/>
            <person name="Xiao L."/>
            <person name="Anderson O.D."/>
            <person name="Ouyang S."/>
            <person name="Liang Y."/>
            <person name="Zimin A.V."/>
            <person name="Pertea G."/>
            <person name="Qi P."/>
            <person name="Bennetzen J.L."/>
            <person name="Dai X."/>
            <person name="Dawson M.W."/>
            <person name="Muller H.G."/>
            <person name="Kugler K."/>
            <person name="Rivarola-Duarte L."/>
            <person name="Spannagl M."/>
            <person name="Mayer K.F.X."/>
            <person name="Lu F.H."/>
            <person name="Bevan M.W."/>
            <person name="Leroy P."/>
            <person name="Li P."/>
            <person name="You F.M."/>
            <person name="Sun Q."/>
            <person name="Liu Z."/>
            <person name="Lyons E."/>
            <person name="Wicker T."/>
            <person name="Salzberg S.L."/>
            <person name="Devos K.M."/>
            <person name="Dvorak J."/>
        </authorList>
    </citation>
    <scope>NUCLEOTIDE SEQUENCE [LARGE SCALE GENOMIC DNA]</scope>
    <source>
        <strain evidence="2">cv. AL8/78</strain>
    </source>
</reference>
<name>A0A453SPU9_AEGTS</name>
<keyword evidence="3" id="KW-1185">Reference proteome</keyword>
<dbReference type="AlphaFoldDB" id="A0A453SPU9"/>
<accession>A0A453SPU9</accession>
<organism evidence="2 3">
    <name type="scientific">Aegilops tauschii subsp. strangulata</name>
    <name type="common">Goatgrass</name>
    <dbReference type="NCBI Taxonomy" id="200361"/>
    <lineage>
        <taxon>Eukaryota</taxon>
        <taxon>Viridiplantae</taxon>
        <taxon>Streptophyta</taxon>
        <taxon>Embryophyta</taxon>
        <taxon>Tracheophyta</taxon>
        <taxon>Spermatophyta</taxon>
        <taxon>Magnoliopsida</taxon>
        <taxon>Liliopsida</taxon>
        <taxon>Poales</taxon>
        <taxon>Poaceae</taxon>
        <taxon>BOP clade</taxon>
        <taxon>Pooideae</taxon>
        <taxon>Triticodae</taxon>
        <taxon>Triticeae</taxon>
        <taxon>Triticinae</taxon>
        <taxon>Aegilops</taxon>
    </lineage>
</organism>
<protein>
    <recommendedName>
        <fullName evidence="4">Secreted protein</fullName>
    </recommendedName>
</protein>
<keyword evidence="1" id="KW-0732">Signal</keyword>
<proteinExistence type="predicted"/>
<dbReference type="Proteomes" id="UP000015105">
    <property type="component" value="Chromosome 7D"/>
</dbReference>
<dbReference type="Gramene" id="AET7Gv21018300.1">
    <property type="protein sequence ID" value="AET7Gv21018300.1"/>
    <property type="gene ID" value="AET7Gv21018300"/>
</dbReference>
<reference evidence="3" key="1">
    <citation type="journal article" date="2014" name="Science">
        <title>Ancient hybridizations among the ancestral genomes of bread wheat.</title>
        <authorList>
            <consortium name="International Wheat Genome Sequencing Consortium,"/>
            <person name="Marcussen T."/>
            <person name="Sandve S.R."/>
            <person name="Heier L."/>
            <person name="Spannagl M."/>
            <person name="Pfeifer M."/>
            <person name="Jakobsen K.S."/>
            <person name="Wulff B.B."/>
            <person name="Steuernagel B."/>
            <person name="Mayer K.F."/>
            <person name="Olsen O.A."/>
        </authorList>
    </citation>
    <scope>NUCLEOTIDE SEQUENCE [LARGE SCALE GENOMIC DNA]</scope>
    <source>
        <strain evidence="3">cv. AL8/78</strain>
    </source>
</reference>
<reference evidence="2" key="5">
    <citation type="journal article" date="2021" name="G3 (Bethesda)">
        <title>Aegilops tauschii genome assembly Aet v5.0 features greater sequence contiguity and improved annotation.</title>
        <authorList>
            <person name="Wang L."/>
            <person name="Zhu T."/>
            <person name="Rodriguez J.C."/>
            <person name="Deal K.R."/>
            <person name="Dubcovsky J."/>
            <person name="McGuire P.E."/>
            <person name="Lux T."/>
            <person name="Spannagl M."/>
            <person name="Mayer K.F.X."/>
            <person name="Baldrich P."/>
            <person name="Meyers B.C."/>
            <person name="Huo N."/>
            <person name="Gu Y.Q."/>
            <person name="Zhou H."/>
            <person name="Devos K.M."/>
            <person name="Bennetzen J.L."/>
            <person name="Unver T."/>
            <person name="Budak H."/>
            <person name="Gulick P.J."/>
            <person name="Galiba G."/>
            <person name="Kalapos B."/>
            <person name="Nelson D.R."/>
            <person name="Li P."/>
            <person name="You F.M."/>
            <person name="Luo M.C."/>
            <person name="Dvorak J."/>
        </authorList>
    </citation>
    <scope>NUCLEOTIDE SEQUENCE [LARGE SCALE GENOMIC DNA]</scope>
    <source>
        <strain evidence="2">cv. AL8/78</strain>
    </source>
</reference>
<reference evidence="2" key="4">
    <citation type="submission" date="2019-03" db="UniProtKB">
        <authorList>
            <consortium name="EnsemblPlants"/>
        </authorList>
    </citation>
    <scope>IDENTIFICATION</scope>
</reference>